<organism evidence="2 3">
    <name type="scientific">Gymnopus androsaceus JB14</name>
    <dbReference type="NCBI Taxonomy" id="1447944"/>
    <lineage>
        <taxon>Eukaryota</taxon>
        <taxon>Fungi</taxon>
        <taxon>Dikarya</taxon>
        <taxon>Basidiomycota</taxon>
        <taxon>Agaricomycotina</taxon>
        <taxon>Agaricomycetes</taxon>
        <taxon>Agaricomycetidae</taxon>
        <taxon>Agaricales</taxon>
        <taxon>Marasmiineae</taxon>
        <taxon>Omphalotaceae</taxon>
        <taxon>Gymnopus</taxon>
    </lineage>
</organism>
<keyword evidence="1" id="KW-0732">Signal</keyword>
<evidence type="ECO:0000313" key="2">
    <source>
        <dbReference type="EMBL" id="KAE9398161.1"/>
    </source>
</evidence>
<feature type="chain" id="PRO_5025343306" evidence="1">
    <location>
        <begin position="20"/>
        <end position="236"/>
    </location>
</feature>
<feature type="signal peptide" evidence="1">
    <location>
        <begin position="1"/>
        <end position="19"/>
    </location>
</feature>
<dbReference type="Proteomes" id="UP000799118">
    <property type="component" value="Unassembled WGS sequence"/>
</dbReference>
<proteinExistence type="predicted"/>
<evidence type="ECO:0000256" key="1">
    <source>
        <dbReference type="SAM" id="SignalP"/>
    </source>
</evidence>
<evidence type="ECO:0000313" key="3">
    <source>
        <dbReference type="Proteomes" id="UP000799118"/>
    </source>
</evidence>
<dbReference type="AlphaFoldDB" id="A0A6A4HKT7"/>
<dbReference type="EMBL" id="ML769487">
    <property type="protein sequence ID" value="KAE9398161.1"/>
    <property type="molecule type" value="Genomic_DNA"/>
</dbReference>
<protein>
    <submittedName>
        <fullName evidence="2">Uncharacterized protein</fullName>
    </submittedName>
</protein>
<sequence length="236" mass="27247">MHFHFLAYLALSLVSITCAVPAPPVQVCVIYALAFFFNLPHYLPLPQPRPRGTPSKFTFRWDEELGEPWVRGDHKDWDPSPLALLLMKWVVNQEQVREKLGFTAPLRDTTEYHIENGKPFPYVEVLPNQRFRFSFQGGSWPASPCRPGPRRKWCWGSVGIEFPKDYSATSPAFYVAEVVHLEVSLRVPIPFDAQGLEKLEWQKLHEQIAYQHELYNRLVAIEQGKEPPKVNANTIH</sequence>
<accession>A0A6A4HKT7</accession>
<reference evidence="2" key="1">
    <citation type="journal article" date="2019" name="Environ. Microbiol.">
        <title>Fungal ecological strategies reflected in gene transcription - a case study of two litter decomposers.</title>
        <authorList>
            <person name="Barbi F."/>
            <person name="Kohler A."/>
            <person name="Barry K."/>
            <person name="Baskaran P."/>
            <person name="Daum C."/>
            <person name="Fauchery L."/>
            <person name="Ihrmark K."/>
            <person name="Kuo A."/>
            <person name="LaButti K."/>
            <person name="Lipzen A."/>
            <person name="Morin E."/>
            <person name="Grigoriev I.V."/>
            <person name="Henrissat B."/>
            <person name="Lindahl B."/>
            <person name="Martin F."/>
        </authorList>
    </citation>
    <scope>NUCLEOTIDE SEQUENCE</scope>
    <source>
        <strain evidence="2">JB14</strain>
    </source>
</reference>
<gene>
    <name evidence="2" type="ORF">BT96DRAFT_43313</name>
</gene>
<name>A0A6A4HKT7_9AGAR</name>
<keyword evidence="3" id="KW-1185">Reference proteome</keyword>